<dbReference type="SMART" id="SM00918">
    <property type="entry name" value="Lig_chan-Glu_bd"/>
    <property type="match status" value="1"/>
</dbReference>
<dbReference type="PRINTS" id="PR00177">
    <property type="entry name" value="NMDARECEPTOR"/>
</dbReference>
<keyword evidence="3" id="KW-1003">Cell membrane</keyword>
<sequence length="571" mass="62912">MILKTINAFNYQRKFYEVAATLVEHVNVSLDEETQEAFQSPVPRYVSTCDEAGTVDQTEAHAMERPLRKILSELFPGTVHDASAANPDVFLLQKLVTVTHALAESTPLPGNERGLMTSSRVHPLLEEVGTWSVDKGLRLGNRRLYVPKTPLNVSGTLLVGTVEAPPFTIKSNGSWSGFSVDLMIEVLEKLGLKYQIIESFDGKFGGKSPNGSWNGLVRMAQLKSIDLAIGPISVTSERAAVVDFVQPIMEDGGGIIVKKVEDTVDKLFSNMKPFQATVWLTIYAMIVLMAALFVLVNRFSPFRWPASGFGNSVKHCVHRKRDSAWVFVSSYMEQGANRLPYNTSGRMILGCWWVFAILISASFTAELAATLTVNRARQPIETLADLAEQTDIKPIAKQGTTWYSVIERAETEIFQKLRVLARSAPKVTSTRQGLDLVRRGGYALITDYSQIKGQRRMDCENLVIAAGAKGRGTSLHPIFRSIIQLHGAGIVDKYKRKWWPLATQCPITNQQVTAKSQGLDSAGAQFIILAIIMVVAAVVSCLERLVASRCSANTTNDILDALNRALEIPVL</sequence>
<name>A0ABM0ZVI6_APLCA</name>
<feature type="domain" description="Ionotropic glutamate receptor C-terminal" evidence="13">
    <location>
        <begin position="156"/>
        <end position="501"/>
    </location>
</feature>
<evidence type="ECO:0000256" key="2">
    <source>
        <dbReference type="ARBA" id="ARBA00022448"/>
    </source>
</evidence>
<reference evidence="16" key="1">
    <citation type="submission" date="2025-08" db="UniProtKB">
        <authorList>
            <consortium name="RefSeq"/>
        </authorList>
    </citation>
    <scope>IDENTIFICATION</scope>
</reference>
<evidence type="ECO:0000256" key="11">
    <source>
        <dbReference type="ARBA" id="ARBA00023303"/>
    </source>
</evidence>
<keyword evidence="5 12" id="KW-1133">Transmembrane helix</keyword>
<evidence type="ECO:0000256" key="1">
    <source>
        <dbReference type="ARBA" id="ARBA00004651"/>
    </source>
</evidence>
<keyword evidence="11" id="KW-0407">Ion channel</keyword>
<evidence type="ECO:0000256" key="7">
    <source>
        <dbReference type="ARBA" id="ARBA00023136"/>
    </source>
</evidence>
<evidence type="ECO:0000313" key="15">
    <source>
        <dbReference type="Proteomes" id="UP000694888"/>
    </source>
</evidence>
<dbReference type="Proteomes" id="UP000694888">
    <property type="component" value="Unplaced"/>
</dbReference>
<evidence type="ECO:0000256" key="8">
    <source>
        <dbReference type="ARBA" id="ARBA00023170"/>
    </source>
</evidence>
<protein>
    <submittedName>
        <fullName evidence="16">Glutamate receptor ionotropic, kainate 5</fullName>
    </submittedName>
</protein>
<keyword evidence="4 12" id="KW-0812">Transmembrane</keyword>
<keyword evidence="8 16" id="KW-0675">Receptor</keyword>
<dbReference type="Pfam" id="PF00060">
    <property type="entry name" value="Lig_chan"/>
    <property type="match status" value="1"/>
</dbReference>
<dbReference type="InterPro" id="IPR001508">
    <property type="entry name" value="Iono_Glu_rcpt_met"/>
</dbReference>
<evidence type="ECO:0000259" key="14">
    <source>
        <dbReference type="SMART" id="SM00918"/>
    </source>
</evidence>
<feature type="transmembrane region" description="Helical" evidence="12">
    <location>
        <begin position="522"/>
        <end position="542"/>
    </location>
</feature>
<evidence type="ECO:0000256" key="5">
    <source>
        <dbReference type="ARBA" id="ARBA00022989"/>
    </source>
</evidence>
<keyword evidence="2" id="KW-0813">Transport</keyword>
<evidence type="ECO:0000256" key="12">
    <source>
        <dbReference type="SAM" id="Phobius"/>
    </source>
</evidence>
<evidence type="ECO:0000256" key="3">
    <source>
        <dbReference type="ARBA" id="ARBA00022475"/>
    </source>
</evidence>
<dbReference type="Gene3D" id="3.40.190.10">
    <property type="entry name" value="Periplasmic binding protein-like II"/>
    <property type="match status" value="2"/>
</dbReference>
<dbReference type="InterPro" id="IPR019594">
    <property type="entry name" value="Glu/Gly-bd"/>
</dbReference>
<gene>
    <name evidence="16" type="primary">LOC101859917</name>
</gene>
<comment type="subcellular location">
    <subcellularLocation>
        <location evidence="1">Cell membrane</location>
        <topology evidence="1">Multi-pass membrane protein</topology>
    </subcellularLocation>
</comment>
<dbReference type="PANTHER" id="PTHR18966">
    <property type="entry name" value="IONOTROPIC GLUTAMATE RECEPTOR"/>
    <property type="match status" value="1"/>
</dbReference>
<dbReference type="GeneID" id="101859917"/>
<feature type="transmembrane region" description="Helical" evidence="12">
    <location>
        <begin position="347"/>
        <end position="369"/>
    </location>
</feature>
<keyword evidence="10" id="KW-1071">Ligand-gated ion channel</keyword>
<keyword evidence="15" id="KW-1185">Reference proteome</keyword>
<dbReference type="Pfam" id="PF10613">
    <property type="entry name" value="Lig_chan-Glu_bd"/>
    <property type="match status" value="1"/>
</dbReference>
<dbReference type="SMART" id="SM00079">
    <property type="entry name" value="PBPe"/>
    <property type="match status" value="1"/>
</dbReference>
<keyword evidence="9" id="KW-0325">Glycoprotein</keyword>
<evidence type="ECO:0000256" key="4">
    <source>
        <dbReference type="ARBA" id="ARBA00022692"/>
    </source>
</evidence>
<dbReference type="RefSeq" id="XP_012935403.2">
    <property type="nucleotide sequence ID" value="XM_013079949.2"/>
</dbReference>
<organism evidence="15 16">
    <name type="scientific">Aplysia californica</name>
    <name type="common">California sea hare</name>
    <dbReference type="NCBI Taxonomy" id="6500"/>
    <lineage>
        <taxon>Eukaryota</taxon>
        <taxon>Metazoa</taxon>
        <taxon>Spiralia</taxon>
        <taxon>Lophotrochozoa</taxon>
        <taxon>Mollusca</taxon>
        <taxon>Gastropoda</taxon>
        <taxon>Heterobranchia</taxon>
        <taxon>Euthyneura</taxon>
        <taxon>Tectipleura</taxon>
        <taxon>Aplysiida</taxon>
        <taxon>Aplysioidea</taxon>
        <taxon>Aplysiidae</taxon>
        <taxon>Aplysia</taxon>
    </lineage>
</organism>
<accession>A0ABM0ZVI6</accession>
<evidence type="ECO:0000256" key="9">
    <source>
        <dbReference type="ARBA" id="ARBA00023180"/>
    </source>
</evidence>
<evidence type="ECO:0000256" key="10">
    <source>
        <dbReference type="ARBA" id="ARBA00023286"/>
    </source>
</evidence>
<proteinExistence type="predicted"/>
<evidence type="ECO:0000259" key="13">
    <source>
        <dbReference type="SMART" id="SM00079"/>
    </source>
</evidence>
<dbReference type="InterPro" id="IPR001320">
    <property type="entry name" value="Iontro_rcpt_C"/>
</dbReference>
<dbReference type="InterPro" id="IPR015683">
    <property type="entry name" value="Ionotropic_Glu_rcpt"/>
</dbReference>
<evidence type="ECO:0000256" key="6">
    <source>
        <dbReference type="ARBA" id="ARBA00023065"/>
    </source>
</evidence>
<keyword evidence="6" id="KW-0406">Ion transport</keyword>
<dbReference type="SUPFAM" id="SSF53850">
    <property type="entry name" value="Periplasmic binding protein-like II"/>
    <property type="match status" value="1"/>
</dbReference>
<evidence type="ECO:0000313" key="16">
    <source>
        <dbReference type="RefSeq" id="XP_012935403.2"/>
    </source>
</evidence>
<keyword evidence="7 12" id="KW-0472">Membrane</keyword>
<feature type="domain" description="Ionotropic glutamate receptor L-glutamate and glycine-binding" evidence="14">
    <location>
        <begin position="166"/>
        <end position="222"/>
    </location>
</feature>
<feature type="transmembrane region" description="Helical" evidence="12">
    <location>
        <begin position="276"/>
        <end position="296"/>
    </location>
</feature>